<keyword evidence="4" id="KW-1185">Reference proteome</keyword>
<evidence type="ECO:0000256" key="1">
    <source>
        <dbReference type="SAM" id="MobiDB-lite"/>
    </source>
</evidence>
<proteinExistence type="predicted"/>
<name>A0ABP1RAU2_9HEXA</name>
<reference evidence="3 4" key="1">
    <citation type="submission" date="2024-08" db="EMBL/GenBank/DDBJ databases">
        <authorList>
            <person name="Cucini C."/>
            <person name="Frati F."/>
        </authorList>
    </citation>
    <scope>NUCLEOTIDE SEQUENCE [LARGE SCALE GENOMIC DNA]</scope>
</reference>
<feature type="region of interest" description="Disordered" evidence="1">
    <location>
        <begin position="249"/>
        <end position="269"/>
    </location>
</feature>
<sequence length="419" mass="47384">MKLLLVVLVCVVVQACENRSESCLECIGNKKCEFIIQRTTNKPFCIDKVNKKSFGKVRMAADTDEQCGYAQQLVMVIRDRKENPRTAPDPKLLHTTQKPVPIIATTTRRQEVVSTPKPIIYIQSSTTVRSTTQRSSRNLIVDESRLLSVREKISTTTTRQTTQRPATNVIVNESRIYNHSRLTSISQQKSTTTMKTTTQRPSTSKSLIVEESRFYNQSRLASIPQQQKSTTTIKPTTQRPTKRFILEELRNNQTAKSKPDQKSTTTTTRPLYSSTILETKAPIAVARNQQTTTTMPTTKKPSSFNETRFHANPSHSINQTMNQTSFIIAVTQKPINYTTSENNQSKKTQVFKSTDDPTRATTQKPIEKMSMKPMNKPILTMRPISTIKPTFIQIPPCSHAQKSLFETIQLSYACSNEVS</sequence>
<accession>A0ABP1RAU2</accession>
<dbReference type="PROSITE" id="PS51257">
    <property type="entry name" value="PROKAR_LIPOPROTEIN"/>
    <property type="match status" value="1"/>
</dbReference>
<feature type="compositionally biased region" description="Low complexity" evidence="1">
    <location>
        <begin position="186"/>
        <end position="204"/>
    </location>
</feature>
<feature type="region of interest" description="Disordered" evidence="1">
    <location>
        <begin position="186"/>
        <end position="205"/>
    </location>
</feature>
<comment type="caution">
    <text evidence="3">The sequence shown here is derived from an EMBL/GenBank/DDBJ whole genome shotgun (WGS) entry which is preliminary data.</text>
</comment>
<dbReference type="Proteomes" id="UP001642540">
    <property type="component" value="Unassembled WGS sequence"/>
</dbReference>
<feature type="compositionally biased region" description="Polar residues" evidence="1">
    <location>
        <begin position="339"/>
        <end position="352"/>
    </location>
</feature>
<evidence type="ECO:0000313" key="3">
    <source>
        <dbReference type="EMBL" id="CAL8119182.1"/>
    </source>
</evidence>
<feature type="chain" id="PRO_5045123846" evidence="2">
    <location>
        <begin position="16"/>
        <end position="419"/>
    </location>
</feature>
<keyword evidence="2" id="KW-0732">Signal</keyword>
<gene>
    <name evidence="3" type="ORF">ODALV1_LOCUS18431</name>
</gene>
<dbReference type="EMBL" id="CAXLJM020000058">
    <property type="protein sequence ID" value="CAL8119182.1"/>
    <property type="molecule type" value="Genomic_DNA"/>
</dbReference>
<organism evidence="3 4">
    <name type="scientific">Orchesella dallaii</name>
    <dbReference type="NCBI Taxonomy" id="48710"/>
    <lineage>
        <taxon>Eukaryota</taxon>
        <taxon>Metazoa</taxon>
        <taxon>Ecdysozoa</taxon>
        <taxon>Arthropoda</taxon>
        <taxon>Hexapoda</taxon>
        <taxon>Collembola</taxon>
        <taxon>Entomobryomorpha</taxon>
        <taxon>Entomobryoidea</taxon>
        <taxon>Orchesellidae</taxon>
        <taxon>Orchesellinae</taxon>
        <taxon>Orchesella</taxon>
    </lineage>
</organism>
<feature type="signal peptide" evidence="2">
    <location>
        <begin position="1"/>
        <end position="15"/>
    </location>
</feature>
<feature type="region of interest" description="Disordered" evidence="1">
    <location>
        <begin position="339"/>
        <end position="366"/>
    </location>
</feature>
<evidence type="ECO:0000313" key="4">
    <source>
        <dbReference type="Proteomes" id="UP001642540"/>
    </source>
</evidence>
<evidence type="ECO:0000256" key="2">
    <source>
        <dbReference type="SAM" id="SignalP"/>
    </source>
</evidence>
<protein>
    <submittedName>
        <fullName evidence="3">Uncharacterized protein</fullName>
    </submittedName>
</protein>